<dbReference type="Proteomes" id="UP000668403">
    <property type="component" value="Unassembled WGS sequence"/>
</dbReference>
<dbReference type="InterPro" id="IPR000182">
    <property type="entry name" value="GNAT_dom"/>
</dbReference>
<reference evidence="4" key="1">
    <citation type="submission" date="2021-03" db="EMBL/GenBank/DDBJ databases">
        <title>Leucobacter chromiisoli sp. nov., isolated from chromium-containing soil of chemical plant.</title>
        <authorList>
            <person name="Xu Z."/>
        </authorList>
    </citation>
    <scope>NUCLEOTIDE SEQUENCE</scope>
    <source>
        <strain evidence="4">K 70/01</strain>
    </source>
</reference>
<dbReference type="PANTHER" id="PTHR43877:SF2">
    <property type="entry name" value="AMINOALKYLPHOSPHONATE N-ACETYLTRANSFERASE-RELATED"/>
    <property type="match status" value="1"/>
</dbReference>
<evidence type="ECO:0000259" key="3">
    <source>
        <dbReference type="PROSITE" id="PS51186"/>
    </source>
</evidence>
<protein>
    <submittedName>
        <fullName evidence="4">GNAT family N-acetyltransferase</fullName>
    </submittedName>
</protein>
<name>A0A939QFA8_9MICO</name>
<evidence type="ECO:0000256" key="2">
    <source>
        <dbReference type="ARBA" id="ARBA00023315"/>
    </source>
</evidence>
<dbReference type="RefSeq" id="WP_208240158.1">
    <property type="nucleotide sequence ID" value="NZ_BAAAQU010000002.1"/>
</dbReference>
<organism evidence="4 5">
    <name type="scientific">Leucobacter tardus</name>
    <dbReference type="NCBI Taxonomy" id="501483"/>
    <lineage>
        <taxon>Bacteria</taxon>
        <taxon>Bacillati</taxon>
        <taxon>Actinomycetota</taxon>
        <taxon>Actinomycetes</taxon>
        <taxon>Micrococcales</taxon>
        <taxon>Microbacteriaceae</taxon>
        <taxon>Leucobacter</taxon>
    </lineage>
</organism>
<evidence type="ECO:0000313" key="5">
    <source>
        <dbReference type="Proteomes" id="UP000668403"/>
    </source>
</evidence>
<dbReference type="EMBL" id="JAGFBF010000005">
    <property type="protein sequence ID" value="MBO2990856.1"/>
    <property type="molecule type" value="Genomic_DNA"/>
</dbReference>
<dbReference type="SUPFAM" id="SSF55729">
    <property type="entry name" value="Acyl-CoA N-acyltransferases (Nat)"/>
    <property type="match status" value="1"/>
</dbReference>
<gene>
    <name evidence="4" type="ORF">J4H85_12700</name>
</gene>
<feature type="domain" description="N-acetyltransferase" evidence="3">
    <location>
        <begin position="31"/>
        <end position="192"/>
    </location>
</feature>
<evidence type="ECO:0000256" key="1">
    <source>
        <dbReference type="ARBA" id="ARBA00022679"/>
    </source>
</evidence>
<dbReference type="Pfam" id="PF00583">
    <property type="entry name" value="Acetyltransf_1"/>
    <property type="match status" value="1"/>
</dbReference>
<dbReference type="GO" id="GO:0016747">
    <property type="term" value="F:acyltransferase activity, transferring groups other than amino-acyl groups"/>
    <property type="evidence" value="ECO:0007669"/>
    <property type="project" value="InterPro"/>
</dbReference>
<proteinExistence type="predicted"/>
<dbReference type="Gene3D" id="3.40.630.30">
    <property type="match status" value="1"/>
</dbReference>
<keyword evidence="2" id="KW-0012">Acyltransferase</keyword>
<dbReference type="PROSITE" id="PS51186">
    <property type="entry name" value="GNAT"/>
    <property type="match status" value="1"/>
</dbReference>
<accession>A0A939QFA8</accession>
<keyword evidence="5" id="KW-1185">Reference proteome</keyword>
<dbReference type="PANTHER" id="PTHR43877">
    <property type="entry name" value="AMINOALKYLPHOSPHONATE N-ACETYLTRANSFERASE-RELATED-RELATED"/>
    <property type="match status" value="1"/>
</dbReference>
<dbReference type="CDD" id="cd04301">
    <property type="entry name" value="NAT_SF"/>
    <property type="match status" value="1"/>
</dbReference>
<keyword evidence="1" id="KW-0808">Transferase</keyword>
<comment type="caution">
    <text evidence="4">The sequence shown here is derived from an EMBL/GenBank/DDBJ whole genome shotgun (WGS) entry which is preliminary data.</text>
</comment>
<dbReference type="InterPro" id="IPR050832">
    <property type="entry name" value="Bact_Acetyltransf"/>
</dbReference>
<evidence type="ECO:0000313" key="4">
    <source>
        <dbReference type="EMBL" id="MBO2990856.1"/>
    </source>
</evidence>
<dbReference type="InterPro" id="IPR016181">
    <property type="entry name" value="Acyl_CoA_acyltransferase"/>
</dbReference>
<sequence length="192" mass="20931">MSAITPGYLASPDPTPSGSVRTVAAPAAQFRIVDPRDPIAAPLLADLEREYDTRYGVVGGDSASTEMNRYPAERFLTPEGAFIVLVHDDSVVAGGAFMRFDARTAEFKRIWTRTDHRGRGLGKRVLTELERRAAELGYAEIFLTTGPRQPEAVALYRGTGYTHLHTPEDDAQRGTRGFGVHGFRKTLGGNAP</sequence>
<dbReference type="AlphaFoldDB" id="A0A939QFA8"/>